<dbReference type="InterPro" id="IPR039430">
    <property type="entry name" value="Thymidylate_kin-like_dom"/>
</dbReference>
<comment type="caution">
    <text evidence="10">The sequence shown here is derived from an EMBL/GenBank/DDBJ whole genome shotgun (WGS) entry which is preliminary data.</text>
</comment>
<dbReference type="InterPro" id="IPR027417">
    <property type="entry name" value="P-loop_NTPase"/>
</dbReference>
<dbReference type="PANTHER" id="PTHR10344">
    <property type="entry name" value="THYMIDYLATE KINASE"/>
    <property type="match status" value="1"/>
</dbReference>
<dbReference type="EMBL" id="PFNL01000112">
    <property type="protein sequence ID" value="PIZ46096.1"/>
    <property type="molecule type" value="Genomic_DNA"/>
</dbReference>
<dbReference type="GO" id="GO:0006235">
    <property type="term" value="P:dTTP biosynthetic process"/>
    <property type="evidence" value="ECO:0007669"/>
    <property type="project" value="UniProtKB-UniRule"/>
</dbReference>
<comment type="similarity">
    <text evidence="1 8">Belongs to the thymidylate kinase family.</text>
</comment>
<comment type="function">
    <text evidence="8">Phosphorylation of dTMP to form dTDP in both de novo and salvage pathways of dTTP synthesis.</text>
</comment>
<dbReference type="GO" id="GO:0006233">
    <property type="term" value="P:dTDP biosynthetic process"/>
    <property type="evidence" value="ECO:0007669"/>
    <property type="project" value="InterPro"/>
</dbReference>
<dbReference type="GO" id="GO:0006227">
    <property type="term" value="P:dUDP biosynthetic process"/>
    <property type="evidence" value="ECO:0007669"/>
    <property type="project" value="TreeGrafter"/>
</dbReference>
<organism evidence="10 11">
    <name type="scientific">candidate division WWE3 bacterium CG_4_10_14_0_2_um_filter_41_14</name>
    <dbReference type="NCBI Taxonomy" id="1975072"/>
    <lineage>
        <taxon>Bacteria</taxon>
        <taxon>Katanobacteria</taxon>
    </lineage>
</organism>
<dbReference type="GO" id="GO:0004798">
    <property type="term" value="F:dTMP kinase activity"/>
    <property type="evidence" value="ECO:0007669"/>
    <property type="project" value="UniProtKB-UniRule"/>
</dbReference>
<keyword evidence="2 8" id="KW-0808">Transferase</keyword>
<evidence type="ECO:0000256" key="2">
    <source>
        <dbReference type="ARBA" id="ARBA00022679"/>
    </source>
</evidence>
<sequence>MYLVFEGPNKVGKTAALRQIVPKLEKAGFRVTVSREPGGTKLGQQLRGILLDPRNERMSPKVDMLLFTADRMHLMDVLFGEDAERYDIVIVDRSFISTVVFQYYANGLPADEFLNLIDLLRLKTPDLVIHVTAGAKTLMRRRQDKKALEVDHFETLGLEYEQRVIDGYFKASNLPMFKGKWVTFDGEQPLDVVHEQIYVEILQRITQFRNEAG</sequence>
<dbReference type="Pfam" id="PF02223">
    <property type="entry name" value="Thymidylate_kin"/>
    <property type="match status" value="1"/>
</dbReference>
<evidence type="ECO:0000256" key="7">
    <source>
        <dbReference type="ARBA" id="ARBA00048743"/>
    </source>
</evidence>
<reference evidence="11" key="1">
    <citation type="submission" date="2017-09" db="EMBL/GenBank/DDBJ databases">
        <title>Depth-based differentiation of microbial function through sediment-hosted aquifers and enrichment of novel symbionts in the deep terrestrial subsurface.</title>
        <authorList>
            <person name="Probst A.J."/>
            <person name="Ladd B."/>
            <person name="Jarett J.K."/>
            <person name="Geller-Mcgrath D.E."/>
            <person name="Sieber C.M.K."/>
            <person name="Emerson J.B."/>
            <person name="Anantharaman K."/>
            <person name="Thomas B.C."/>
            <person name="Malmstrom R."/>
            <person name="Stieglmeier M."/>
            <person name="Klingl A."/>
            <person name="Woyke T."/>
            <person name="Ryan C.M."/>
            <person name="Banfield J.F."/>
        </authorList>
    </citation>
    <scope>NUCLEOTIDE SEQUENCE [LARGE SCALE GENOMIC DNA]</scope>
</reference>
<comment type="catalytic activity">
    <reaction evidence="7 8">
        <text>dTMP + ATP = dTDP + ADP</text>
        <dbReference type="Rhea" id="RHEA:13517"/>
        <dbReference type="ChEBI" id="CHEBI:30616"/>
        <dbReference type="ChEBI" id="CHEBI:58369"/>
        <dbReference type="ChEBI" id="CHEBI:63528"/>
        <dbReference type="ChEBI" id="CHEBI:456216"/>
        <dbReference type="EC" id="2.7.4.9"/>
    </reaction>
</comment>
<dbReference type="PANTHER" id="PTHR10344:SF4">
    <property type="entry name" value="UMP-CMP KINASE 2, MITOCHONDRIAL"/>
    <property type="match status" value="1"/>
</dbReference>
<dbReference type="AlphaFoldDB" id="A0A2M7TIB8"/>
<evidence type="ECO:0000256" key="1">
    <source>
        <dbReference type="ARBA" id="ARBA00009776"/>
    </source>
</evidence>
<keyword evidence="3 8" id="KW-0545">Nucleotide biosynthesis</keyword>
<evidence type="ECO:0000259" key="9">
    <source>
        <dbReference type="Pfam" id="PF02223"/>
    </source>
</evidence>
<keyword evidence="5 8" id="KW-0418">Kinase</keyword>
<dbReference type="GO" id="GO:0005524">
    <property type="term" value="F:ATP binding"/>
    <property type="evidence" value="ECO:0007669"/>
    <property type="project" value="UniProtKB-UniRule"/>
</dbReference>
<evidence type="ECO:0000256" key="4">
    <source>
        <dbReference type="ARBA" id="ARBA00022741"/>
    </source>
</evidence>
<gene>
    <name evidence="8 10" type="primary">tmk</name>
    <name evidence="10" type="ORF">COY32_04030</name>
</gene>
<keyword evidence="6 8" id="KW-0067">ATP-binding</keyword>
<evidence type="ECO:0000256" key="8">
    <source>
        <dbReference type="HAMAP-Rule" id="MF_00165"/>
    </source>
</evidence>
<dbReference type="InterPro" id="IPR018094">
    <property type="entry name" value="Thymidylate_kinase"/>
</dbReference>
<name>A0A2M7TIB8_UNCKA</name>
<evidence type="ECO:0000313" key="10">
    <source>
        <dbReference type="EMBL" id="PIZ46096.1"/>
    </source>
</evidence>
<accession>A0A2M7TIB8</accession>
<comment type="caution">
    <text evidence="8">Lacks conserved residue(s) required for the propagation of feature annotation.</text>
</comment>
<evidence type="ECO:0000256" key="6">
    <source>
        <dbReference type="ARBA" id="ARBA00022840"/>
    </source>
</evidence>
<feature type="domain" description="Thymidylate kinase-like" evidence="9">
    <location>
        <begin position="5"/>
        <end position="197"/>
    </location>
</feature>
<protein>
    <recommendedName>
        <fullName evidence="8">Thymidylate kinase</fullName>
        <ecNumber evidence="8">2.7.4.9</ecNumber>
    </recommendedName>
    <alternativeName>
        <fullName evidence="8">dTMP kinase</fullName>
    </alternativeName>
</protein>
<dbReference type="Gene3D" id="3.40.50.300">
    <property type="entry name" value="P-loop containing nucleotide triphosphate hydrolases"/>
    <property type="match status" value="1"/>
</dbReference>
<dbReference type="EC" id="2.7.4.9" evidence="8"/>
<dbReference type="SUPFAM" id="SSF52540">
    <property type="entry name" value="P-loop containing nucleoside triphosphate hydrolases"/>
    <property type="match status" value="1"/>
</dbReference>
<dbReference type="HAMAP" id="MF_00165">
    <property type="entry name" value="Thymidylate_kinase"/>
    <property type="match status" value="1"/>
</dbReference>
<dbReference type="NCBIfam" id="TIGR00041">
    <property type="entry name" value="DTMP_kinase"/>
    <property type="match status" value="1"/>
</dbReference>
<keyword evidence="4 8" id="KW-0547">Nucleotide-binding</keyword>
<dbReference type="Proteomes" id="UP000228920">
    <property type="component" value="Unassembled WGS sequence"/>
</dbReference>
<evidence type="ECO:0000256" key="5">
    <source>
        <dbReference type="ARBA" id="ARBA00022777"/>
    </source>
</evidence>
<evidence type="ECO:0000256" key="3">
    <source>
        <dbReference type="ARBA" id="ARBA00022727"/>
    </source>
</evidence>
<proteinExistence type="inferred from homology"/>
<dbReference type="CDD" id="cd01672">
    <property type="entry name" value="TMPK"/>
    <property type="match status" value="1"/>
</dbReference>
<dbReference type="GO" id="GO:0005829">
    <property type="term" value="C:cytosol"/>
    <property type="evidence" value="ECO:0007669"/>
    <property type="project" value="TreeGrafter"/>
</dbReference>
<evidence type="ECO:0000313" key="11">
    <source>
        <dbReference type="Proteomes" id="UP000228920"/>
    </source>
</evidence>